<dbReference type="EMBL" id="JANVFT010000033">
    <property type="protein sequence ID" value="KAJ4494382.1"/>
    <property type="molecule type" value="Genomic_DNA"/>
</dbReference>
<sequence>MAKSEIDDIFASKGKTRVGPVDSTSSTTKSSKKDKKRKRKNESESDEKDSTVVERPKKVPETIIDSSASMPIAKRVKISKSNEKAGTLRETKSGKAKKEEDNFKDSRGIGPRRKTEEGWSIYKVDELGIKDDDEGGDTPLCPFDCDCCF</sequence>
<feature type="compositionally biased region" description="Basic residues" evidence="1">
    <location>
        <begin position="30"/>
        <end position="40"/>
    </location>
</feature>
<name>A0ABQ8VHG2_9AGAR</name>
<dbReference type="InterPro" id="IPR013885">
    <property type="entry name" value="DUF1764_euk"/>
</dbReference>
<reference evidence="2" key="1">
    <citation type="submission" date="2022-08" db="EMBL/GenBank/DDBJ databases">
        <title>A Global Phylogenomic Analysis of the Shiitake Genus Lentinula.</title>
        <authorList>
            <consortium name="DOE Joint Genome Institute"/>
            <person name="Sierra-Patev S."/>
            <person name="Min B."/>
            <person name="Naranjo-Ortiz M."/>
            <person name="Looney B."/>
            <person name="Konkel Z."/>
            <person name="Slot J.C."/>
            <person name="Sakamoto Y."/>
            <person name="Steenwyk J.L."/>
            <person name="Rokas A."/>
            <person name="Carro J."/>
            <person name="Camarero S."/>
            <person name="Ferreira P."/>
            <person name="Molpeceres G."/>
            <person name="Ruiz-Duenas F.J."/>
            <person name="Serrano A."/>
            <person name="Henrissat B."/>
            <person name="Drula E."/>
            <person name="Hughes K.W."/>
            <person name="Mata J.L."/>
            <person name="Ishikawa N.K."/>
            <person name="Vargas-Isla R."/>
            <person name="Ushijima S."/>
            <person name="Smith C.A."/>
            <person name="Ahrendt S."/>
            <person name="Andreopoulos W."/>
            <person name="He G."/>
            <person name="Labutti K."/>
            <person name="Lipzen A."/>
            <person name="Ng V."/>
            <person name="Riley R."/>
            <person name="Sandor L."/>
            <person name="Barry K."/>
            <person name="Martinez A.T."/>
            <person name="Xiao Y."/>
            <person name="Gibbons J.G."/>
            <person name="Terashima K."/>
            <person name="Grigoriev I.V."/>
            <person name="Hibbett D.S."/>
        </authorList>
    </citation>
    <scope>NUCLEOTIDE SEQUENCE</scope>
    <source>
        <strain evidence="2">RHP3577 ss4</strain>
    </source>
</reference>
<accession>A0ABQ8VHG2</accession>
<evidence type="ECO:0008006" key="4">
    <source>
        <dbReference type="Google" id="ProtNLM"/>
    </source>
</evidence>
<evidence type="ECO:0000256" key="1">
    <source>
        <dbReference type="SAM" id="MobiDB-lite"/>
    </source>
</evidence>
<dbReference type="PANTHER" id="PTHR34066:SF1">
    <property type="entry name" value="DUF1764 FAMILY PROTEIN"/>
    <property type="match status" value="1"/>
</dbReference>
<evidence type="ECO:0000313" key="3">
    <source>
        <dbReference type="Proteomes" id="UP001150217"/>
    </source>
</evidence>
<feature type="compositionally biased region" description="Basic and acidic residues" evidence="1">
    <location>
        <begin position="80"/>
        <end position="116"/>
    </location>
</feature>
<gene>
    <name evidence="2" type="ORF">C8R41DRAFT_316394</name>
</gene>
<organism evidence="2 3">
    <name type="scientific">Lentinula lateritia</name>
    <dbReference type="NCBI Taxonomy" id="40482"/>
    <lineage>
        <taxon>Eukaryota</taxon>
        <taxon>Fungi</taxon>
        <taxon>Dikarya</taxon>
        <taxon>Basidiomycota</taxon>
        <taxon>Agaricomycotina</taxon>
        <taxon>Agaricomycetes</taxon>
        <taxon>Agaricomycetidae</taxon>
        <taxon>Agaricales</taxon>
        <taxon>Marasmiineae</taxon>
        <taxon>Omphalotaceae</taxon>
        <taxon>Lentinula</taxon>
    </lineage>
</organism>
<feature type="region of interest" description="Disordered" evidence="1">
    <location>
        <begin position="1"/>
        <end position="116"/>
    </location>
</feature>
<dbReference type="Pfam" id="PF08576">
    <property type="entry name" value="DUF1764"/>
    <property type="match status" value="1"/>
</dbReference>
<keyword evidence="3" id="KW-1185">Reference proteome</keyword>
<evidence type="ECO:0000313" key="2">
    <source>
        <dbReference type="EMBL" id="KAJ4494382.1"/>
    </source>
</evidence>
<proteinExistence type="predicted"/>
<dbReference type="Proteomes" id="UP001150217">
    <property type="component" value="Unassembled WGS sequence"/>
</dbReference>
<comment type="caution">
    <text evidence="2">The sequence shown here is derived from an EMBL/GenBank/DDBJ whole genome shotgun (WGS) entry which is preliminary data.</text>
</comment>
<feature type="compositionally biased region" description="Basic and acidic residues" evidence="1">
    <location>
        <begin position="48"/>
        <end position="60"/>
    </location>
</feature>
<dbReference type="PANTHER" id="PTHR34066">
    <property type="entry name" value="GROWTH FACTOR 2"/>
    <property type="match status" value="1"/>
</dbReference>
<protein>
    <recommendedName>
        <fullName evidence="4">DUF1764-domain-containing protein</fullName>
    </recommendedName>
</protein>